<proteinExistence type="predicted"/>
<feature type="region of interest" description="Disordered" evidence="1">
    <location>
        <begin position="124"/>
        <end position="192"/>
    </location>
</feature>
<evidence type="ECO:0000313" key="4">
    <source>
        <dbReference type="Proteomes" id="UP000297245"/>
    </source>
</evidence>
<keyword evidence="4" id="KW-1185">Reference proteome</keyword>
<name>A0A4S8KLP5_DENBC</name>
<evidence type="ECO:0008006" key="5">
    <source>
        <dbReference type="Google" id="ProtNLM"/>
    </source>
</evidence>
<gene>
    <name evidence="3" type="ORF">K435DRAFT_787201</name>
</gene>
<evidence type="ECO:0000256" key="2">
    <source>
        <dbReference type="SAM" id="SignalP"/>
    </source>
</evidence>
<evidence type="ECO:0000313" key="3">
    <source>
        <dbReference type="EMBL" id="THU76442.1"/>
    </source>
</evidence>
<dbReference type="EMBL" id="ML180918">
    <property type="protein sequence ID" value="THU76442.1"/>
    <property type="molecule type" value="Genomic_DNA"/>
</dbReference>
<organism evidence="3 4">
    <name type="scientific">Dendrothele bispora (strain CBS 962.96)</name>
    <dbReference type="NCBI Taxonomy" id="1314807"/>
    <lineage>
        <taxon>Eukaryota</taxon>
        <taxon>Fungi</taxon>
        <taxon>Dikarya</taxon>
        <taxon>Basidiomycota</taxon>
        <taxon>Agaricomycotina</taxon>
        <taxon>Agaricomycetes</taxon>
        <taxon>Agaricomycetidae</taxon>
        <taxon>Agaricales</taxon>
        <taxon>Agaricales incertae sedis</taxon>
        <taxon>Dendrothele</taxon>
    </lineage>
</organism>
<evidence type="ECO:0000256" key="1">
    <source>
        <dbReference type="SAM" id="MobiDB-lite"/>
    </source>
</evidence>
<reference evidence="3 4" key="1">
    <citation type="journal article" date="2019" name="Nat. Ecol. Evol.">
        <title>Megaphylogeny resolves global patterns of mushroom evolution.</title>
        <authorList>
            <person name="Varga T."/>
            <person name="Krizsan K."/>
            <person name="Foldi C."/>
            <person name="Dima B."/>
            <person name="Sanchez-Garcia M."/>
            <person name="Sanchez-Ramirez S."/>
            <person name="Szollosi G.J."/>
            <person name="Szarkandi J.G."/>
            <person name="Papp V."/>
            <person name="Albert L."/>
            <person name="Andreopoulos W."/>
            <person name="Angelini C."/>
            <person name="Antonin V."/>
            <person name="Barry K.W."/>
            <person name="Bougher N.L."/>
            <person name="Buchanan P."/>
            <person name="Buyck B."/>
            <person name="Bense V."/>
            <person name="Catcheside P."/>
            <person name="Chovatia M."/>
            <person name="Cooper J."/>
            <person name="Damon W."/>
            <person name="Desjardin D."/>
            <person name="Finy P."/>
            <person name="Geml J."/>
            <person name="Haridas S."/>
            <person name="Hughes K."/>
            <person name="Justo A."/>
            <person name="Karasinski D."/>
            <person name="Kautmanova I."/>
            <person name="Kiss B."/>
            <person name="Kocsube S."/>
            <person name="Kotiranta H."/>
            <person name="LaButti K.M."/>
            <person name="Lechner B.E."/>
            <person name="Liimatainen K."/>
            <person name="Lipzen A."/>
            <person name="Lukacs Z."/>
            <person name="Mihaltcheva S."/>
            <person name="Morgado L.N."/>
            <person name="Niskanen T."/>
            <person name="Noordeloos M.E."/>
            <person name="Ohm R.A."/>
            <person name="Ortiz-Santana B."/>
            <person name="Ovrebo C."/>
            <person name="Racz N."/>
            <person name="Riley R."/>
            <person name="Savchenko A."/>
            <person name="Shiryaev A."/>
            <person name="Soop K."/>
            <person name="Spirin V."/>
            <person name="Szebenyi C."/>
            <person name="Tomsovsky M."/>
            <person name="Tulloss R.E."/>
            <person name="Uehling J."/>
            <person name="Grigoriev I.V."/>
            <person name="Vagvolgyi C."/>
            <person name="Papp T."/>
            <person name="Martin F.M."/>
            <person name="Miettinen O."/>
            <person name="Hibbett D.S."/>
            <person name="Nagy L.G."/>
        </authorList>
    </citation>
    <scope>NUCLEOTIDE SEQUENCE [LARGE SCALE GENOMIC DNA]</scope>
    <source>
        <strain evidence="3 4">CBS 962.96</strain>
    </source>
</reference>
<dbReference type="Proteomes" id="UP000297245">
    <property type="component" value="Unassembled WGS sequence"/>
</dbReference>
<accession>A0A4S8KLP5</accession>
<dbReference type="AlphaFoldDB" id="A0A4S8KLP5"/>
<feature type="compositionally biased region" description="Basic and acidic residues" evidence="1">
    <location>
        <begin position="131"/>
        <end position="187"/>
    </location>
</feature>
<sequence length="263" mass="26509">MISTTFMTLCVLSLSVTARVVNQNAIARALLVRQNSDLPSVPAQCDGSCGDISATLSNCATSSDATCGCSAADIDEFRSCLRCITDQDSSLADTASTDLDAYVNKCNQAGASLTSFVPSATITSPTGATSIDDHGNHSEPGDDRGNHSEPGDDDRGNHSEPGDDRGNHSEPGDDRGNHSEPGDDRGNHSANITGVATGTLVSITGVATGTPASVTGTLSSSTPQSTGATGDQSNISGDTGSASSIKATSLYGVIAVALLVNLA</sequence>
<feature type="signal peptide" evidence="2">
    <location>
        <begin position="1"/>
        <end position="18"/>
    </location>
</feature>
<keyword evidence="2" id="KW-0732">Signal</keyword>
<protein>
    <recommendedName>
        <fullName evidence="5">Extracellular membrane protein CFEM domain-containing protein</fullName>
    </recommendedName>
</protein>
<feature type="chain" id="PRO_5020286646" description="Extracellular membrane protein CFEM domain-containing protein" evidence="2">
    <location>
        <begin position="19"/>
        <end position="263"/>
    </location>
</feature>
<feature type="region of interest" description="Disordered" evidence="1">
    <location>
        <begin position="214"/>
        <end position="243"/>
    </location>
</feature>